<evidence type="ECO:0000313" key="4">
    <source>
        <dbReference type="EMBL" id="AMM42198.1"/>
    </source>
</evidence>
<dbReference type="NCBIfam" id="TIGR02595">
    <property type="entry name" value="PEP_CTERM"/>
    <property type="match status" value="1"/>
</dbReference>
<dbReference type="KEGG" id="daw:HS1_002416"/>
<dbReference type="EMBL" id="CP013015">
    <property type="protein sequence ID" value="AMM42198.1"/>
    <property type="molecule type" value="Genomic_DNA"/>
</dbReference>
<evidence type="ECO:0000259" key="3">
    <source>
        <dbReference type="Pfam" id="PF07589"/>
    </source>
</evidence>
<dbReference type="RefSeq" id="WP_066065972.1">
    <property type="nucleotide sequence ID" value="NZ_CP013015.1"/>
</dbReference>
<feature type="signal peptide" evidence="2">
    <location>
        <begin position="1"/>
        <end position="23"/>
    </location>
</feature>
<keyword evidence="1" id="KW-1133">Transmembrane helix</keyword>
<accession>A0A7U4TJ71</accession>
<reference evidence="4 5" key="1">
    <citation type="submission" date="2015-10" db="EMBL/GenBank/DDBJ databases">
        <title>Candidatus Desulfofervidus auxilii, a hydrogenotrophic sulfate-reducing bacterium involved in the thermophilic anaerobic oxidation of methane.</title>
        <authorList>
            <person name="Krukenberg V."/>
            <person name="Richter M."/>
            <person name="Wegener G."/>
        </authorList>
    </citation>
    <scope>NUCLEOTIDE SEQUENCE [LARGE SCALE GENOMIC DNA]</scope>
    <source>
        <strain evidence="4 5">HS1</strain>
    </source>
</reference>
<organism evidence="4 5">
    <name type="scientific">Desulfofervidus auxilii</name>
    <dbReference type="NCBI Taxonomy" id="1621989"/>
    <lineage>
        <taxon>Bacteria</taxon>
        <taxon>Pseudomonadati</taxon>
        <taxon>Thermodesulfobacteriota</taxon>
        <taxon>Candidatus Desulfofervidia</taxon>
        <taxon>Candidatus Desulfofervidales</taxon>
        <taxon>Candidatus Desulfofervidaceae</taxon>
        <taxon>Candidatus Desulfofervidus</taxon>
    </lineage>
</organism>
<dbReference type="InterPro" id="IPR013424">
    <property type="entry name" value="Ice-binding_C"/>
</dbReference>
<keyword evidence="2" id="KW-0732">Signal</keyword>
<sequence>MKKVLFLAVVLGLVVFFSLSAFAATIGFEPGSQTVPVGESVSVNLVISGLGDGESPSLGGFDLFIEYDPTILALSDVSFGDPTLGDQLDVSGWGSLYDYSSYSSDVEYLFGLSYNLPWDLNDLQKPSFVLATLTFDTLSVGTSPLEIVDPDPPFFASRLADENGNCLSFDSQSGNISAVPVPTTLILLGSGLSGVWILRRKKFG</sequence>
<dbReference type="AlphaFoldDB" id="A0A7U4TJ71"/>
<evidence type="ECO:0000256" key="1">
    <source>
        <dbReference type="SAM" id="Phobius"/>
    </source>
</evidence>
<keyword evidence="5" id="KW-1185">Reference proteome</keyword>
<dbReference type="Proteomes" id="UP000070560">
    <property type="component" value="Chromosome"/>
</dbReference>
<keyword evidence="1" id="KW-0812">Transmembrane</keyword>
<evidence type="ECO:0000313" key="5">
    <source>
        <dbReference type="Proteomes" id="UP000070560"/>
    </source>
</evidence>
<keyword evidence="1" id="KW-0472">Membrane</keyword>
<evidence type="ECO:0000256" key="2">
    <source>
        <dbReference type="SAM" id="SignalP"/>
    </source>
</evidence>
<dbReference type="GO" id="GO:0030246">
    <property type="term" value="F:carbohydrate binding"/>
    <property type="evidence" value="ECO:0007669"/>
    <property type="project" value="InterPro"/>
</dbReference>
<gene>
    <name evidence="4" type="ORF">HS1_002416</name>
</gene>
<dbReference type="InterPro" id="IPR008965">
    <property type="entry name" value="CBM2/CBM3_carb-bd_dom_sf"/>
</dbReference>
<dbReference type="CDD" id="cd08547">
    <property type="entry name" value="Type_II_cohesin"/>
    <property type="match status" value="1"/>
</dbReference>
<feature type="chain" id="PRO_5031115145" description="Ice-binding protein C-terminal domain-containing protein" evidence="2">
    <location>
        <begin position="24"/>
        <end position="204"/>
    </location>
</feature>
<feature type="domain" description="Ice-binding protein C-terminal" evidence="3">
    <location>
        <begin position="178"/>
        <end position="201"/>
    </location>
</feature>
<protein>
    <recommendedName>
        <fullName evidence="3">Ice-binding protein C-terminal domain-containing protein</fullName>
    </recommendedName>
</protein>
<dbReference type="SUPFAM" id="SSF49384">
    <property type="entry name" value="Carbohydrate-binding domain"/>
    <property type="match status" value="1"/>
</dbReference>
<name>A0A7U4TJ71_DESA2</name>
<feature type="transmembrane region" description="Helical" evidence="1">
    <location>
        <begin position="179"/>
        <end position="198"/>
    </location>
</feature>
<proteinExistence type="predicted"/>
<dbReference type="Pfam" id="PF07589">
    <property type="entry name" value="PEP-CTERM"/>
    <property type="match status" value="1"/>
</dbReference>
<dbReference type="OrthoDB" id="5703902at2"/>
<dbReference type="Gene3D" id="2.60.40.680">
    <property type="match status" value="1"/>
</dbReference>